<evidence type="ECO:0000313" key="1">
    <source>
        <dbReference type="EMBL" id="CCJ34137.1"/>
    </source>
</evidence>
<accession>I7J5Z0</accession>
<evidence type="ECO:0000313" key="2">
    <source>
        <dbReference type="Proteomes" id="UP000007652"/>
    </source>
</evidence>
<dbReference type="OrthoDB" id="1957311at2"/>
<reference evidence="1 2" key="1">
    <citation type="journal article" date="2011" name="J. Bacteriol.">
        <title>Draft genome sequence of Caloramator australicus strain RC3T, a thermoanaerobe from the Great Artesian Basin of Australia.</title>
        <authorList>
            <person name="Ogg C.D."/>
            <person name="Patel B.K.C."/>
        </authorList>
    </citation>
    <scope>NUCLEOTIDE SEQUENCE [LARGE SCALE GENOMIC DNA]</scope>
    <source>
        <strain evidence="1 2">RC3</strain>
    </source>
</reference>
<dbReference type="Proteomes" id="UP000007652">
    <property type="component" value="Unassembled WGS sequence"/>
</dbReference>
<name>I7J5Z0_9CLOT</name>
<keyword evidence="2" id="KW-1185">Reference proteome</keyword>
<organism evidence="1 2">
    <name type="scientific">Caloramator australicus RC3</name>
    <dbReference type="NCBI Taxonomy" id="857293"/>
    <lineage>
        <taxon>Bacteria</taxon>
        <taxon>Bacillati</taxon>
        <taxon>Bacillota</taxon>
        <taxon>Clostridia</taxon>
        <taxon>Eubacteriales</taxon>
        <taxon>Clostridiaceae</taxon>
        <taxon>Caloramator</taxon>
    </lineage>
</organism>
<dbReference type="eggNOG" id="ENOG5033BZ1">
    <property type="taxonomic scope" value="Bacteria"/>
</dbReference>
<dbReference type="AlphaFoldDB" id="I7J5Z0"/>
<dbReference type="EMBL" id="CAKP01000109">
    <property type="protein sequence ID" value="CCJ34137.1"/>
    <property type="molecule type" value="Genomic_DNA"/>
</dbReference>
<dbReference type="NCBIfam" id="NF041239">
    <property type="entry name" value="Moor_selen_rel"/>
    <property type="match status" value="1"/>
</dbReference>
<comment type="caution">
    <text evidence="1">The sequence shown here is derived from an EMBL/GenBank/DDBJ whole genome shotgun (WGS) entry which is preliminary data.</text>
</comment>
<dbReference type="STRING" id="857293.CAAU_2053"/>
<protein>
    <submittedName>
        <fullName evidence="1">Uncharacterized protein</fullName>
    </submittedName>
</protein>
<dbReference type="RefSeq" id="WP_008909393.1">
    <property type="nucleotide sequence ID" value="NZ_CAKP01000109.1"/>
</dbReference>
<proteinExistence type="predicted"/>
<dbReference type="InterPro" id="IPR049744">
    <property type="entry name" value="CC/Se_fam"/>
</dbReference>
<gene>
    <name evidence="1" type="ORF">CAAU_2053</name>
</gene>
<sequence length="91" mass="10494">MEIKISKDAIEYIEQNGKEAYVFLGNVGGCCGGSVPMPYIYIGKPKELSKYQMHKIENIIIYTSKNIENNREINVYLSKLLWLKHINVDIK</sequence>